<sequence length="63" mass="7349">MMIKKARELLDDIRNQDLGPNVMTYNMLIDAQFNVRARGFPRHFDLLTAGLLVCADKETRKWP</sequence>
<gene>
    <name evidence="1" type="ORF">CURHAP_LOCUS40886</name>
</gene>
<evidence type="ECO:0000313" key="2">
    <source>
        <dbReference type="Proteomes" id="UP000507222"/>
    </source>
</evidence>
<dbReference type="EMBL" id="CAEKDK010000006">
    <property type="protein sequence ID" value="CAB4285150.1"/>
    <property type="molecule type" value="Genomic_DNA"/>
</dbReference>
<dbReference type="Proteomes" id="UP000507222">
    <property type="component" value="Unassembled WGS sequence"/>
</dbReference>
<protein>
    <submittedName>
        <fullName evidence="1">Uncharacterized protein</fullName>
    </submittedName>
</protein>
<proteinExistence type="predicted"/>
<accession>A0A6J5V7W1</accession>
<name>A0A6J5V7W1_PRUAR</name>
<organism evidence="1 2">
    <name type="scientific">Prunus armeniaca</name>
    <name type="common">Apricot</name>
    <name type="synonym">Armeniaca vulgaris</name>
    <dbReference type="NCBI Taxonomy" id="36596"/>
    <lineage>
        <taxon>Eukaryota</taxon>
        <taxon>Viridiplantae</taxon>
        <taxon>Streptophyta</taxon>
        <taxon>Embryophyta</taxon>
        <taxon>Tracheophyta</taxon>
        <taxon>Spermatophyta</taxon>
        <taxon>Magnoliopsida</taxon>
        <taxon>eudicotyledons</taxon>
        <taxon>Gunneridae</taxon>
        <taxon>Pentapetalae</taxon>
        <taxon>rosids</taxon>
        <taxon>fabids</taxon>
        <taxon>Rosales</taxon>
        <taxon>Rosaceae</taxon>
        <taxon>Amygdaloideae</taxon>
        <taxon>Amygdaleae</taxon>
        <taxon>Prunus</taxon>
    </lineage>
</organism>
<evidence type="ECO:0000313" key="1">
    <source>
        <dbReference type="EMBL" id="CAB4285150.1"/>
    </source>
</evidence>
<dbReference type="AlphaFoldDB" id="A0A6J5V7W1"/>
<reference evidence="1 2" key="1">
    <citation type="submission" date="2020-05" db="EMBL/GenBank/DDBJ databases">
        <authorList>
            <person name="Campoy J."/>
            <person name="Schneeberger K."/>
            <person name="Spophaly S."/>
        </authorList>
    </citation>
    <scope>NUCLEOTIDE SEQUENCE [LARGE SCALE GENOMIC DNA]</scope>
    <source>
        <strain evidence="1">PruArmRojPasFocal</strain>
    </source>
</reference>